<dbReference type="Pfam" id="PF13439">
    <property type="entry name" value="Glyco_transf_4"/>
    <property type="match status" value="1"/>
</dbReference>
<dbReference type="PANTHER" id="PTHR46401">
    <property type="entry name" value="GLYCOSYLTRANSFERASE WBBK-RELATED"/>
    <property type="match status" value="1"/>
</dbReference>
<evidence type="ECO:0000256" key="1">
    <source>
        <dbReference type="ARBA" id="ARBA00022676"/>
    </source>
</evidence>
<dbReference type="GO" id="GO:0016757">
    <property type="term" value="F:glycosyltransferase activity"/>
    <property type="evidence" value="ECO:0007669"/>
    <property type="project" value="UniProtKB-KW"/>
</dbReference>
<keyword evidence="1" id="KW-0328">Glycosyltransferase</keyword>
<comment type="caution">
    <text evidence="4">The sequence shown here is derived from an EMBL/GenBank/DDBJ whole genome shotgun (WGS) entry which is preliminary data.</text>
</comment>
<feature type="domain" description="Glycosyltransferase subfamily 4-like N-terminal" evidence="3">
    <location>
        <begin position="44"/>
        <end position="203"/>
    </location>
</feature>
<keyword evidence="2" id="KW-0808">Transferase</keyword>
<keyword evidence="5" id="KW-1185">Reference proteome</keyword>
<sequence>MAWTRGPGTPASRGPTVACSSRTPCSCAGEDPVKILVDALPADFGGIRTYAQHLLAAWPATAPDDEVHVLLADDSHLPVPDGVVAHRVPLGHRRSLSRAVAQSRHLPRLVRELRPDAVLATLPSTTVRRLGAPLVVVVHDLRHDLRPDQFGRVRRVLRRVSYARGYALADAHLAISRRTLDDLHTVHPRTRSTPSAVVHHGADHVAGTPGAGARTGPVVTFAHQTNKNADLVRAGWRVLGPDAPELVVLGDPYVPDEEYAAWLGRAAVVVMASDFEGFGLPVLEGMRLGVPVVVGPDPAMLEVAGGHAFAMTGWTPDEVARATREALAADGAVVAAAIDHAASFTWARTVSGTRELVRSVL</sequence>
<dbReference type="OrthoDB" id="9801609at2"/>
<dbReference type="Proteomes" id="UP000244867">
    <property type="component" value="Unassembled WGS sequence"/>
</dbReference>
<gene>
    <name evidence="4" type="ORF">C7S10_05180</name>
</gene>
<evidence type="ECO:0000259" key="3">
    <source>
        <dbReference type="Pfam" id="PF13439"/>
    </source>
</evidence>
<dbReference type="AlphaFoldDB" id="A0A2R7YZZ0"/>
<accession>A0A2R7YZZ0</accession>
<evidence type="ECO:0000256" key="2">
    <source>
        <dbReference type="ARBA" id="ARBA00022679"/>
    </source>
</evidence>
<organism evidence="4 5">
    <name type="scientific">Nocardioides currus</name>
    <dbReference type="NCBI Taxonomy" id="2133958"/>
    <lineage>
        <taxon>Bacteria</taxon>
        <taxon>Bacillati</taxon>
        <taxon>Actinomycetota</taxon>
        <taxon>Actinomycetes</taxon>
        <taxon>Propionibacteriales</taxon>
        <taxon>Nocardioidaceae</taxon>
        <taxon>Nocardioides</taxon>
    </lineage>
</organism>
<protein>
    <recommendedName>
        <fullName evidence="3">Glycosyltransferase subfamily 4-like N-terminal domain-containing protein</fullName>
    </recommendedName>
</protein>
<reference evidence="4 5" key="1">
    <citation type="submission" date="2018-03" db="EMBL/GenBank/DDBJ databases">
        <authorList>
            <person name="Keele B.F."/>
        </authorList>
    </citation>
    <scope>NUCLEOTIDE SEQUENCE [LARGE SCALE GENOMIC DNA]</scope>
    <source>
        <strain evidence="4 5">IB-3</strain>
    </source>
</reference>
<dbReference type="InterPro" id="IPR028098">
    <property type="entry name" value="Glyco_trans_4-like_N"/>
</dbReference>
<dbReference type="EMBL" id="PYXZ01000002">
    <property type="protein sequence ID" value="PUA81479.1"/>
    <property type="molecule type" value="Genomic_DNA"/>
</dbReference>
<dbReference type="Pfam" id="PF13692">
    <property type="entry name" value="Glyco_trans_1_4"/>
    <property type="match status" value="1"/>
</dbReference>
<dbReference type="Gene3D" id="3.40.50.2000">
    <property type="entry name" value="Glycogen Phosphorylase B"/>
    <property type="match status" value="2"/>
</dbReference>
<proteinExistence type="predicted"/>
<evidence type="ECO:0000313" key="4">
    <source>
        <dbReference type="EMBL" id="PUA81479.1"/>
    </source>
</evidence>
<name>A0A2R7YZZ0_9ACTN</name>
<evidence type="ECO:0000313" key="5">
    <source>
        <dbReference type="Proteomes" id="UP000244867"/>
    </source>
</evidence>
<dbReference type="SUPFAM" id="SSF53756">
    <property type="entry name" value="UDP-Glycosyltransferase/glycogen phosphorylase"/>
    <property type="match status" value="1"/>
</dbReference>
<dbReference type="PANTHER" id="PTHR46401:SF2">
    <property type="entry name" value="GLYCOSYLTRANSFERASE WBBK-RELATED"/>
    <property type="match status" value="1"/>
</dbReference>